<reference evidence="1 2" key="1">
    <citation type="submission" date="2019-09" db="EMBL/GenBank/DDBJ databases">
        <title>Nitrincola iocasae sp. nov., a bacterium isolated from the sediment collected at a cold seep field in South China Sea.</title>
        <authorList>
            <person name="Zhang H."/>
            <person name="Wang H."/>
            <person name="Li C."/>
        </authorList>
    </citation>
    <scope>NUCLEOTIDE SEQUENCE [LARGE SCALE GENOMIC DNA]</scope>
    <source>
        <strain evidence="1 2">KXZD1103</strain>
    </source>
</reference>
<protein>
    <submittedName>
        <fullName evidence="1">Uncharacterized protein</fullName>
    </submittedName>
</protein>
<evidence type="ECO:0000313" key="1">
    <source>
        <dbReference type="EMBL" id="QEW08388.1"/>
    </source>
</evidence>
<name>A0A5J6LIU8_9GAMM</name>
<gene>
    <name evidence="1" type="ORF">F5I99_18915</name>
</gene>
<dbReference type="RefSeq" id="WP_151058753.1">
    <property type="nucleotide sequence ID" value="NZ_CP044222.1"/>
</dbReference>
<dbReference type="EMBL" id="CP044222">
    <property type="protein sequence ID" value="QEW08388.1"/>
    <property type="molecule type" value="Genomic_DNA"/>
</dbReference>
<evidence type="ECO:0000313" key="2">
    <source>
        <dbReference type="Proteomes" id="UP000325606"/>
    </source>
</evidence>
<proteinExistence type="predicted"/>
<dbReference type="Proteomes" id="UP000325606">
    <property type="component" value="Chromosome"/>
</dbReference>
<accession>A0A5J6LIU8</accession>
<dbReference type="AlphaFoldDB" id="A0A5J6LIU8"/>
<dbReference type="KEGG" id="nik:F5I99_18915"/>
<organism evidence="1 2">
    <name type="scientific">Nitrincola iocasae</name>
    <dbReference type="NCBI Taxonomy" id="2614693"/>
    <lineage>
        <taxon>Bacteria</taxon>
        <taxon>Pseudomonadati</taxon>
        <taxon>Pseudomonadota</taxon>
        <taxon>Gammaproteobacteria</taxon>
        <taxon>Oceanospirillales</taxon>
        <taxon>Oceanospirillaceae</taxon>
        <taxon>Nitrincola</taxon>
    </lineage>
</organism>
<sequence length="140" mass="15432">MPTVHLDAESIAERQLLAALQLAAAKNWIPAITLAGAAEEILGKRLRKLGRPPSFDSMKAAVLEIAKQAGGDEPGLEKDIAYLINLTKNELKHYSGDELIEFDLEQDGVEILERAIANYEMLTGTVLPEMLQFWAKQSET</sequence>
<keyword evidence="2" id="KW-1185">Reference proteome</keyword>